<organism evidence="2 3">
    <name type="scientific">Mesonia ostreae</name>
    <dbReference type="NCBI Taxonomy" id="861110"/>
    <lineage>
        <taxon>Bacteria</taxon>
        <taxon>Pseudomonadati</taxon>
        <taxon>Bacteroidota</taxon>
        <taxon>Flavobacteriia</taxon>
        <taxon>Flavobacteriales</taxon>
        <taxon>Flavobacteriaceae</taxon>
        <taxon>Mesonia</taxon>
    </lineage>
</organism>
<dbReference type="Proteomes" id="UP001182991">
    <property type="component" value="Unassembled WGS sequence"/>
</dbReference>
<evidence type="ECO:0000313" key="2">
    <source>
        <dbReference type="EMBL" id="MDT0295007.1"/>
    </source>
</evidence>
<name>A0ABU2KJV9_9FLAO</name>
<evidence type="ECO:0000256" key="1">
    <source>
        <dbReference type="SAM" id="MobiDB-lite"/>
    </source>
</evidence>
<sequence>MPSESFGNRPTEKSDTLTYNGISINKNFIIYYQDIDSDYHSYTFPVLKNPEKGGFDNILISYHIETNSYKDFLVHYDVTELERELLNTGKEVQNIEQKVNFQQLDENYFSEMLLGKIYYEDGCYYSSHYFPDHCCSGQHIYGEACNCTEAEGQAQDSGETFMTFLGCPNGDGGDAPSSPPSSTSGPNHPGGSNSHSTLPASCRKCIENEEDEEEEILTSCEKIKKAFEDFPNLKTKLQAIKTKTSETVEHGFYALKGGSGIEDQAPGTNGKIDFNQNPLKKYVIIAHSHNSLASETYSVFSWDDLYWLANAIRKGSIKTSKFVMFLTTADGTNYALTISNRSSFKNFFADMDNMSLTEQAKFSKMEQVQKNAFSKKEAPIKESNQTTTELANEEREFLKMLQNADLGAEVFEFDANFENPKELSLTNPNIGNPTVSEANCE</sequence>
<dbReference type="RefSeq" id="WP_311401936.1">
    <property type="nucleotide sequence ID" value="NZ_JAVRBG010000009.1"/>
</dbReference>
<keyword evidence="3" id="KW-1185">Reference proteome</keyword>
<proteinExistence type="predicted"/>
<accession>A0ABU2KJV9</accession>
<reference evidence="3" key="1">
    <citation type="submission" date="2023-07" db="EMBL/GenBank/DDBJ databases">
        <title>Isolating and identifying novel microbial strains from the Mariana Trench.</title>
        <authorList>
            <person name="Fu H."/>
        </authorList>
    </citation>
    <scope>NUCLEOTIDE SEQUENCE [LARGE SCALE GENOMIC DNA]</scope>
    <source>
        <strain evidence="3">T-y2</strain>
    </source>
</reference>
<gene>
    <name evidence="2" type="ORF">RLT85_10200</name>
</gene>
<feature type="region of interest" description="Disordered" evidence="1">
    <location>
        <begin position="168"/>
        <end position="198"/>
    </location>
</feature>
<evidence type="ECO:0000313" key="3">
    <source>
        <dbReference type="Proteomes" id="UP001182991"/>
    </source>
</evidence>
<feature type="compositionally biased region" description="Low complexity" evidence="1">
    <location>
        <begin position="174"/>
        <end position="196"/>
    </location>
</feature>
<protein>
    <submittedName>
        <fullName evidence="2">Uncharacterized protein</fullName>
    </submittedName>
</protein>
<dbReference type="EMBL" id="JAVRBG010000009">
    <property type="protein sequence ID" value="MDT0295007.1"/>
    <property type="molecule type" value="Genomic_DNA"/>
</dbReference>
<comment type="caution">
    <text evidence="2">The sequence shown here is derived from an EMBL/GenBank/DDBJ whole genome shotgun (WGS) entry which is preliminary data.</text>
</comment>